<protein>
    <submittedName>
        <fullName evidence="2">Peptidase M24</fullName>
    </submittedName>
</protein>
<name>A0AA37QCV4_9BACT</name>
<dbReference type="PANTHER" id="PTHR46112:SF3">
    <property type="entry name" value="AMINOPEPTIDASE YPDF"/>
    <property type="match status" value="1"/>
</dbReference>
<evidence type="ECO:0000259" key="1">
    <source>
        <dbReference type="Pfam" id="PF00557"/>
    </source>
</evidence>
<dbReference type="Pfam" id="PF00557">
    <property type="entry name" value="Peptidase_M24"/>
    <property type="match status" value="1"/>
</dbReference>
<sequence length="394" mass="42338">MLSETTLPSFQSAIADAGLDGWLLFDFRGTNPIAGGLLGFGHLMLTRRIFVWVPREGTPVAVTHAIEQAPWARWPAAWRKEVYSSWRTLEAAVGALVAGRRVAMEYSPGDAVPYVDRVPGGVLDLVRAQGATIATSGELVSRLFAVWTPAQLDAHRRAAEIIADVARRALTLAGERARGATPLHEHELQQWILDAFARAGLERPDHGPNVSVGAHAANPHYEPSAAAPQAIREGDVVLLDLWAAFAGTPHADQTWMASVGAPSERAVSVWTAVRDARDAAIALLTERVAAGAPVRGAEADDAARAVIEARGFGPYFVHRTGHSIDARELHGSGPHLDNLESRDERLLIPGVGFSIEPGIYVPGEIGMRSEVNAYVGEEGLVVTPVEYQRDLLVV</sequence>
<gene>
    <name evidence="2" type="ORF">rosag_09060</name>
</gene>
<comment type="caution">
    <text evidence="2">The sequence shown here is derived from an EMBL/GenBank/DDBJ whole genome shotgun (WGS) entry which is preliminary data.</text>
</comment>
<dbReference type="InterPro" id="IPR050659">
    <property type="entry name" value="Peptidase_M24B"/>
</dbReference>
<dbReference type="EMBL" id="BRXS01000001">
    <property type="protein sequence ID" value="GLC24393.1"/>
    <property type="molecule type" value="Genomic_DNA"/>
</dbReference>
<keyword evidence="3" id="KW-1185">Reference proteome</keyword>
<proteinExistence type="predicted"/>
<evidence type="ECO:0000313" key="3">
    <source>
        <dbReference type="Proteomes" id="UP001161325"/>
    </source>
</evidence>
<dbReference type="AlphaFoldDB" id="A0AA37QCV4"/>
<dbReference type="InterPro" id="IPR036005">
    <property type="entry name" value="Creatinase/aminopeptidase-like"/>
</dbReference>
<dbReference type="PANTHER" id="PTHR46112">
    <property type="entry name" value="AMINOPEPTIDASE"/>
    <property type="match status" value="1"/>
</dbReference>
<dbReference type="InterPro" id="IPR000994">
    <property type="entry name" value="Pept_M24"/>
</dbReference>
<dbReference type="RefSeq" id="WP_284348843.1">
    <property type="nucleotide sequence ID" value="NZ_BRXS01000001.1"/>
</dbReference>
<reference evidence="2" key="1">
    <citation type="submission" date="2022-08" db="EMBL/GenBank/DDBJ databases">
        <title>Draft genome sequencing of Roseisolibacter agri AW1220.</title>
        <authorList>
            <person name="Tobiishi Y."/>
            <person name="Tonouchi A."/>
        </authorList>
    </citation>
    <scope>NUCLEOTIDE SEQUENCE</scope>
    <source>
        <strain evidence="2">AW1220</strain>
    </source>
</reference>
<dbReference type="Proteomes" id="UP001161325">
    <property type="component" value="Unassembled WGS sequence"/>
</dbReference>
<evidence type="ECO:0000313" key="2">
    <source>
        <dbReference type="EMBL" id="GLC24393.1"/>
    </source>
</evidence>
<feature type="domain" description="Peptidase M24" evidence="1">
    <location>
        <begin position="154"/>
        <end position="375"/>
    </location>
</feature>
<accession>A0AA37QCV4</accession>
<dbReference type="Gene3D" id="3.90.230.10">
    <property type="entry name" value="Creatinase/methionine aminopeptidase superfamily"/>
    <property type="match status" value="1"/>
</dbReference>
<dbReference type="SUPFAM" id="SSF55920">
    <property type="entry name" value="Creatinase/aminopeptidase"/>
    <property type="match status" value="1"/>
</dbReference>
<organism evidence="2 3">
    <name type="scientific">Roseisolibacter agri</name>
    <dbReference type="NCBI Taxonomy" id="2014610"/>
    <lineage>
        <taxon>Bacteria</taxon>
        <taxon>Pseudomonadati</taxon>
        <taxon>Gemmatimonadota</taxon>
        <taxon>Gemmatimonadia</taxon>
        <taxon>Gemmatimonadales</taxon>
        <taxon>Gemmatimonadaceae</taxon>
        <taxon>Roseisolibacter</taxon>
    </lineage>
</organism>